<keyword evidence="2" id="KW-1185">Reference proteome</keyword>
<dbReference type="HOGENOM" id="CLU_039742_0_0_1"/>
<name>A0A067MSZ9_BOTB1</name>
<evidence type="ECO:0000313" key="1">
    <source>
        <dbReference type="EMBL" id="KDQ14992.1"/>
    </source>
</evidence>
<dbReference type="SUPFAM" id="SSF52058">
    <property type="entry name" value="L domain-like"/>
    <property type="match status" value="1"/>
</dbReference>
<evidence type="ECO:0008006" key="3">
    <source>
        <dbReference type="Google" id="ProtNLM"/>
    </source>
</evidence>
<dbReference type="EMBL" id="KL198034">
    <property type="protein sequence ID" value="KDQ14992.1"/>
    <property type="molecule type" value="Genomic_DNA"/>
</dbReference>
<accession>A0A067MSZ9</accession>
<protein>
    <recommendedName>
        <fullName evidence="3">F-box domain-containing protein</fullName>
    </recommendedName>
</protein>
<sequence>MSRLQLLVDIDLLPVVLLHIRSRHDLLSLALTCRCFKDIIIPDALFSHIRLMSVTRTHNLSTEGTSESFRQLIMEADTRYADAVRWAEISGSTKFDVRDEWRDIFKQRMKNLHTLALRVSNVIFDLSIYVLDQTRLRYLTVEICEGSALAAVQDLSNLHGLSLGFWSAYQLTPDSPLGKILFNLRGTLKALSLHDVVWQLHPTSSTQARSESEFAWPHVRELHLRITNPEESLSPDLARVFPSVRSFYLPAPSPRAGHTTHVVHDAFFVSRLESLRGKWSDIKFAVDAGARLRRAVVLLVDQDFTVPLESYLVPSLESLTLKCERSLRQYPLGRLSVVVPGLTFLRLRFAVTSSISLAEALEWILDSISSLPLKYIRISCNLLGATNFEGRTNTPDAKIEGYVKSFAETASTSCPSLRAFCAEWSNGRLDWHRSISEHGAVGFCHVHKEDGMADEMWYDWGETRDFIPWNAGVTGG</sequence>
<evidence type="ECO:0000313" key="2">
    <source>
        <dbReference type="Proteomes" id="UP000027195"/>
    </source>
</evidence>
<dbReference type="InParanoid" id="A0A067MSZ9"/>
<gene>
    <name evidence="1" type="ORF">BOTBODRAFT_54896</name>
</gene>
<organism evidence="1 2">
    <name type="scientific">Botryobasidium botryosum (strain FD-172 SS1)</name>
    <dbReference type="NCBI Taxonomy" id="930990"/>
    <lineage>
        <taxon>Eukaryota</taxon>
        <taxon>Fungi</taxon>
        <taxon>Dikarya</taxon>
        <taxon>Basidiomycota</taxon>
        <taxon>Agaricomycotina</taxon>
        <taxon>Agaricomycetes</taxon>
        <taxon>Cantharellales</taxon>
        <taxon>Botryobasidiaceae</taxon>
        <taxon>Botryobasidium</taxon>
    </lineage>
</organism>
<dbReference type="OrthoDB" id="3270296at2759"/>
<dbReference type="AlphaFoldDB" id="A0A067MSZ9"/>
<dbReference type="Proteomes" id="UP000027195">
    <property type="component" value="Unassembled WGS sequence"/>
</dbReference>
<reference evidence="2" key="1">
    <citation type="journal article" date="2014" name="Proc. Natl. Acad. Sci. U.S.A.">
        <title>Extensive sampling of basidiomycete genomes demonstrates inadequacy of the white-rot/brown-rot paradigm for wood decay fungi.</title>
        <authorList>
            <person name="Riley R."/>
            <person name="Salamov A.A."/>
            <person name="Brown D.W."/>
            <person name="Nagy L.G."/>
            <person name="Floudas D."/>
            <person name="Held B.W."/>
            <person name="Levasseur A."/>
            <person name="Lombard V."/>
            <person name="Morin E."/>
            <person name="Otillar R."/>
            <person name="Lindquist E.A."/>
            <person name="Sun H."/>
            <person name="LaButti K.M."/>
            <person name="Schmutz J."/>
            <person name="Jabbour D."/>
            <person name="Luo H."/>
            <person name="Baker S.E."/>
            <person name="Pisabarro A.G."/>
            <person name="Walton J.D."/>
            <person name="Blanchette R.A."/>
            <person name="Henrissat B."/>
            <person name="Martin F."/>
            <person name="Cullen D."/>
            <person name="Hibbett D.S."/>
            <person name="Grigoriev I.V."/>
        </authorList>
    </citation>
    <scope>NUCLEOTIDE SEQUENCE [LARGE SCALE GENOMIC DNA]</scope>
    <source>
        <strain evidence="2">FD-172 SS1</strain>
    </source>
</reference>
<proteinExistence type="predicted"/>